<dbReference type="Pfam" id="PF05973">
    <property type="entry name" value="Gp49"/>
    <property type="match status" value="1"/>
</dbReference>
<evidence type="ECO:0008006" key="3">
    <source>
        <dbReference type="Google" id="ProtNLM"/>
    </source>
</evidence>
<name>A0A2M8L5H2_9BACT</name>
<accession>A0A2M8L5H2</accession>
<organism evidence="1 2">
    <name type="scientific">Candidatus Shapirobacteria bacterium CG10_big_fil_rev_8_21_14_0_10_38_14</name>
    <dbReference type="NCBI Taxonomy" id="1974483"/>
    <lineage>
        <taxon>Bacteria</taxon>
        <taxon>Candidatus Shapironibacteriota</taxon>
    </lineage>
</organism>
<dbReference type="Proteomes" id="UP000229500">
    <property type="component" value="Unassembled WGS sequence"/>
</dbReference>
<dbReference type="EMBL" id="PFEL01000062">
    <property type="protein sequence ID" value="PJE69085.1"/>
    <property type="molecule type" value="Genomic_DNA"/>
</dbReference>
<evidence type="ECO:0000313" key="2">
    <source>
        <dbReference type="Proteomes" id="UP000229500"/>
    </source>
</evidence>
<protein>
    <recommendedName>
        <fullName evidence="3">Type II toxin-antitoxin system RelE/ParE family toxin</fullName>
    </recommendedName>
</protein>
<sequence>MKKLTGTSFWEIRILGTDNLRIIFFIAGKNEILVLHGFKKKTKKTPSKELTLAFKRFTKWQKRSS</sequence>
<comment type="caution">
    <text evidence="1">The sequence shown here is derived from an EMBL/GenBank/DDBJ whole genome shotgun (WGS) entry which is preliminary data.</text>
</comment>
<dbReference type="AlphaFoldDB" id="A0A2M8L5H2"/>
<proteinExistence type="predicted"/>
<evidence type="ECO:0000313" key="1">
    <source>
        <dbReference type="EMBL" id="PJE69085.1"/>
    </source>
</evidence>
<reference evidence="2" key="1">
    <citation type="submission" date="2017-09" db="EMBL/GenBank/DDBJ databases">
        <title>Depth-based differentiation of microbial function through sediment-hosted aquifers and enrichment of novel symbionts in the deep terrestrial subsurface.</title>
        <authorList>
            <person name="Probst A.J."/>
            <person name="Ladd B."/>
            <person name="Jarett J.K."/>
            <person name="Geller-Mcgrath D.E."/>
            <person name="Sieber C.M.K."/>
            <person name="Emerson J.B."/>
            <person name="Anantharaman K."/>
            <person name="Thomas B.C."/>
            <person name="Malmstrom R."/>
            <person name="Stieglmeier M."/>
            <person name="Klingl A."/>
            <person name="Woyke T."/>
            <person name="Ryan C.M."/>
            <person name="Banfield J.F."/>
        </authorList>
    </citation>
    <scope>NUCLEOTIDE SEQUENCE [LARGE SCALE GENOMIC DNA]</scope>
</reference>
<gene>
    <name evidence="1" type="ORF">COU96_01575</name>
</gene>
<dbReference type="InterPro" id="IPR009241">
    <property type="entry name" value="HigB-like"/>
</dbReference>